<evidence type="ECO:0000256" key="5">
    <source>
        <dbReference type="ARBA" id="ARBA00022679"/>
    </source>
</evidence>
<dbReference type="InterPro" id="IPR005467">
    <property type="entry name" value="His_kinase_dom"/>
</dbReference>
<dbReference type="EC" id="2.7.13.3" evidence="3"/>
<organism evidence="11 12">
    <name type="scientific">Hyphomicrobium denitrificans 1NES1</name>
    <dbReference type="NCBI Taxonomy" id="670307"/>
    <lineage>
        <taxon>Bacteria</taxon>
        <taxon>Pseudomonadati</taxon>
        <taxon>Pseudomonadota</taxon>
        <taxon>Alphaproteobacteria</taxon>
        <taxon>Hyphomicrobiales</taxon>
        <taxon>Hyphomicrobiaceae</taxon>
        <taxon>Hyphomicrobium</taxon>
    </lineage>
</organism>
<dbReference type="InterPro" id="IPR003660">
    <property type="entry name" value="HAMP_dom"/>
</dbReference>
<name>N0BDS2_9HYPH</name>
<keyword evidence="12" id="KW-1185">Reference proteome</keyword>
<dbReference type="CDD" id="cd16917">
    <property type="entry name" value="HATPase_UhpB-NarQ-NarX-like"/>
    <property type="match status" value="1"/>
</dbReference>
<dbReference type="GO" id="GO:0000155">
    <property type="term" value="F:phosphorelay sensor kinase activity"/>
    <property type="evidence" value="ECO:0007669"/>
    <property type="project" value="InterPro"/>
</dbReference>
<dbReference type="RefSeq" id="WP_015598664.1">
    <property type="nucleotide sequence ID" value="NC_021172.1"/>
</dbReference>
<evidence type="ECO:0000256" key="3">
    <source>
        <dbReference type="ARBA" id="ARBA00012438"/>
    </source>
</evidence>
<evidence type="ECO:0000256" key="2">
    <source>
        <dbReference type="ARBA" id="ARBA00004370"/>
    </source>
</evidence>
<dbReference type="KEGG" id="hdt:HYPDE_34848"/>
<comment type="catalytic activity">
    <reaction evidence="1">
        <text>ATP + protein L-histidine = ADP + protein N-phospho-L-histidine.</text>
        <dbReference type="EC" id="2.7.13.3"/>
    </reaction>
</comment>
<keyword evidence="8" id="KW-1133">Transmembrane helix</keyword>
<feature type="domain" description="Histidine kinase" evidence="9">
    <location>
        <begin position="232"/>
        <end position="432"/>
    </location>
</feature>
<dbReference type="Gene3D" id="1.20.5.1930">
    <property type="match status" value="1"/>
</dbReference>
<evidence type="ECO:0000256" key="7">
    <source>
        <dbReference type="ARBA" id="ARBA00023012"/>
    </source>
</evidence>
<dbReference type="SMART" id="SM00387">
    <property type="entry name" value="HATPase_c"/>
    <property type="match status" value="1"/>
</dbReference>
<feature type="domain" description="HAMP" evidence="10">
    <location>
        <begin position="157"/>
        <end position="209"/>
    </location>
</feature>
<keyword evidence="4" id="KW-0597">Phosphoprotein</keyword>
<evidence type="ECO:0000256" key="8">
    <source>
        <dbReference type="SAM" id="Phobius"/>
    </source>
</evidence>
<dbReference type="Gene3D" id="3.30.565.10">
    <property type="entry name" value="Histidine kinase-like ATPase, C-terminal domain"/>
    <property type="match status" value="1"/>
</dbReference>
<dbReference type="Pfam" id="PF00672">
    <property type="entry name" value="HAMP"/>
    <property type="match status" value="1"/>
</dbReference>
<protein>
    <recommendedName>
        <fullName evidence="3">histidine kinase</fullName>
        <ecNumber evidence="3">2.7.13.3</ecNumber>
    </recommendedName>
</protein>
<dbReference type="InterPro" id="IPR050482">
    <property type="entry name" value="Sensor_HK_TwoCompSys"/>
</dbReference>
<keyword evidence="7" id="KW-0902">Two-component regulatory system</keyword>
<dbReference type="SMART" id="SM00304">
    <property type="entry name" value="HAMP"/>
    <property type="match status" value="1"/>
</dbReference>
<comment type="subcellular location">
    <subcellularLocation>
        <location evidence="2">Membrane</location>
    </subcellularLocation>
</comment>
<dbReference type="PROSITE" id="PS50885">
    <property type="entry name" value="HAMP"/>
    <property type="match status" value="1"/>
</dbReference>
<dbReference type="PANTHER" id="PTHR24421">
    <property type="entry name" value="NITRATE/NITRITE SENSOR PROTEIN NARX-RELATED"/>
    <property type="match status" value="1"/>
</dbReference>
<dbReference type="Gene3D" id="6.10.340.10">
    <property type="match status" value="1"/>
</dbReference>
<dbReference type="GO" id="GO:0016020">
    <property type="term" value="C:membrane"/>
    <property type="evidence" value="ECO:0007669"/>
    <property type="project" value="UniProtKB-SubCell"/>
</dbReference>
<evidence type="ECO:0000256" key="6">
    <source>
        <dbReference type="ARBA" id="ARBA00022777"/>
    </source>
</evidence>
<dbReference type="GO" id="GO:0046983">
    <property type="term" value="F:protein dimerization activity"/>
    <property type="evidence" value="ECO:0007669"/>
    <property type="project" value="InterPro"/>
</dbReference>
<sequence length="441" mass="48404">MFMMLWTIEREARHELEAKALAVQSTLQLQLVRIENGFDKRSHFPDWELVDDVASEPGLCIHYLSTSRSVLSTNCKGTVSAAVSPPWWFKRLYMRIFASESSVEAKLTNKDGPAGLVTLTSAPATVAMRGWRAMVDIMWWSVIPVLLLCGLVYLVIDHAFRPTATILSGLDRLATGDFSHRLPEFALIELQHIGEHINRMAAELERSASERTILARQLIVAQEDERRYLARELHDELGQRLAALNAVAASIEVTAERTCPTLLGEAQSLSTIASELMTDLRGALARLRPTIIKEVGLISSLESLVASWNVRLAGRTRLRLESDGNFTQLSEAVAANLYRIAQEGLTNAAKHADAQTVVVKLQRSAQNNANEGNGVSLTIADDGRGCEPKKSMITGSGLLGIRERVTLLGGSFELQSRVLKGTRLSVSVPELLTQGSQCPAK</sequence>
<dbReference type="HOGENOM" id="CLU_045360_1_0_5"/>
<keyword evidence="8" id="KW-0472">Membrane</keyword>
<accession>N0BDS2</accession>
<dbReference type="InterPro" id="IPR011712">
    <property type="entry name" value="Sig_transdc_His_kin_sub3_dim/P"/>
</dbReference>
<evidence type="ECO:0000259" key="10">
    <source>
        <dbReference type="PROSITE" id="PS50885"/>
    </source>
</evidence>
<dbReference type="eggNOG" id="COG4585">
    <property type="taxonomic scope" value="Bacteria"/>
</dbReference>
<gene>
    <name evidence="11" type="ORF">HYPDE_34848</name>
</gene>
<dbReference type="InterPro" id="IPR003594">
    <property type="entry name" value="HATPase_dom"/>
</dbReference>
<keyword evidence="8" id="KW-0812">Transmembrane</keyword>
<evidence type="ECO:0000256" key="4">
    <source>
        <dbReference type="ARBA" id="ARBA00022553"/>
    </source>
</evidence>
<keyword evidence="5" id="KW-0808">Transferase</keyword>
<evidence type="ECO:0000313" key="11">
    <source>
        <dbReference type="EMBL" id="AGK58641.1"/>
    </source>
</evidence>
<dbReference type="AlphaFoldDB" id="N0BDS2"/>
<dbReference type="SUPFAM" id="SSF55874">
    <property type="entry name" value="ATPase domain of HSP90 chaperone/DNA topoisomerase II/histidine kinase"/>
    <property type="match status" value="1"/>
</dbReference>
<dbReference type="InterPro" id="IPR036890">
    <property type="entry name" value="HATPase_C_sf"/>
</dbReference>
<feature type="transmembrane region" description="Helical" evidence="8">
    <location>
        <begin position="137"/>
        <end position="156"/>
    </location>
</feature>
<evidence type="ECO:0000259" key="9">
    <source>
        <dbReference type="PROSITE" id="PS50109"/>
    </source>
</evidence>
<dbReference type="PROSITE" id="PS50109">
    <property type="entry name" value="HIS_KIN"/>
    <property type="match status" value="1"/>
</dbReference>
<keyword evidence="6 11" id="KW-0418">Kinase</keyword>
<proteinExistence type="predicted"/>
<dbReference type="Proteomes" id="UP000005952">
    <property type="component" value="Chromosome"/>
</dbReference>
<evidence type="ECO:0000313" key="12">
    <source>
        <dbReference type="Proteomes" id="UP000005952"/>
    </source>
</evidence>
<dbReference type="CDD" id="cd06225">
    <property type="entry name" value="HAMP"/>
    <property type="match status" value="1"/>
</dbReference>
<dbReference type="Pfam" id="PF02518">
    <property type="entry name" value="HATPase_c"/>
    <property type="match status" value="1"/>
</dbReference>
<reference evidence="11 12" key="1">
    <citation type="journal article" date="2013" name="Genome Announc.">
        <title>Genome sequences for three denitrifying bacterial strains isolated from a uranium- and nitrate-contaminated subsurface environment.</title>
        <authorList>
            <person name="Venkatramanan R."/>
            <person name="Prakash O."/>
            <person name="Woyke T."/>
            <person name="Chain P."/>
            <person name="Goodwin L.A."/>
            <person name="Watson D."/>
            <person name="Brooks S."/>
            <person name="Kostka J.E."/>
            <person name="Green S.J."/>
        </authorList>
    </citation>
    <scope>NUCLEOTIDE SEQUENCE [LARGE SCALE GENOMIC DNA]</scope>
    <source>
        <strain evidence="11 12">1NES1</strain>
    </source>
</reference>
<dbReference type="STRING" id="670307.HYPDE_34848"/>
<evidence type="ECO:0000256" key="1">
    <source>
        <dbReference type="ARBA" id="ARBA00000085"/>
    </source>
</evidence>
<dbReference type="PANTHER" id="PTHR24421:SF58">
    <property type="entry name" value="SIGNAL TRANSDUCTION HISTIDINE-PROTEIN KINASE_PHOSPHATASE UHPB"/>
    <property type="match status" value="1"/>
</dbReference>
<dbReference type="Pfam" id="PF07730">
    <property type="entry name" value="HisKA_3"/>
    <property type="match status" value="1"/>
</dbReference>
<dbReference type="EMBL" id="CP005587">
    <property type="protein sequence ID" value="AGK58641.1"/>
    <property type="molecule type" value="Genomic_DNA"/>
</dbReference>